<dbReference type="AlphaFoldDB" id="A3TSN6"/>
<protein>
    <recommendedName>
        <fullName evidence="1">Transglutaminase-like domain-containing protein</fullName>
    </recommendedName>
</protein>
<evidence type="ECO:0000313" key="2">
    <source>
        <dbReference type="EMBL" id="EAQ04663.1"/>
    </source>
</evidence>
<evidence type="ECO:0000259" key="1">
    <source>
        <dbReference type="Pfam" id="PF01841"/>
    </source>
</evidence>
<dbReference type="InterPro" id="IPR038765">
    <property type="entry name" value="Papain-like_cys_pep_sf"/>
</dbReference>
<organism evidence="2 3">
    <name type="scientific">Pseudooceanicola batsensis (strain ATCC BAA-863 / DSM 15984 / KCTC 12145 / HTCC2597)</name>
    <name type="common">Oceanicola batsensis</name>
    <dbReference type="NCBI Taxonomy" id="252305"/>
    <lineage>
        <taxon>Bacteria</taxon>
        <taxon>Pseudomonadati</taxon>
        <taxon>Pseudomonadota</taxon>
        <taxon>Alphaproteobacteria</taxon>
        <taxon>Rhodobacterales</taxon>
        <taxon>Paracoccaceae</taxon>
        <taxon>Pseudooceanicola</taxon>
    </lineage>
</organism>
<feature type="domain" description="Transglutaminase-like" evidence="1">
    <location>
        <begin position="41"/>
        <end position="140"/>
    </location>
</feature>
<sequence>MEPIMIDETRLLDATPLLDFRSEGIARLIEDRGWLRLPEHDRIGATYDFVRDEILFGYNRADDIPASEVLADGYGQCNTKGTLLMALLRALGVPCRLHGFTIHKALQRGVVPEAVYPIAPDEILHSWVEVQTDGRWVELEGFILDKAFLGSLQQAFAGTESFCGYGVGTDCLSAPPVEWAGRDTYIQKTGIARDFGTYDTPDLFYIEHRQQFGPLRDLIYRGIVRHWMNARVRAIRSGQVPRIPRLKRLGPLGKEVADTVNRRAPKEA</sequence>
<comment type="caution">
    <text evidence="2">The sequence shown here is derived from an EMBL/GenBank/DDBJ whole genome shotgun (WGS) entry which is preliminary data.</text>
</comment>
<accession>A3TSN6</accession>
<dbReference type="STRING" id="252305.OB2597_05255"/>
<dbReference type="PANTHER" id="PTHR33490">
    <property type="entry name" value="BLR5614 PROTEIN-RELATED"/>
    <property type="match status" value="1"/>
</dbReference>
<reference evidence="2 3" key="1">
    <citation type="journal article" date="2010" name="J. Bacteriol.">
        <title>Genome sequences of Oceanicola granulosus HTCC2516(T) and Oceanicola batsensis HTCC2597(TDelta).</title>
        <authorList>
            <person name="Thrash J.C."/>
            <person name="Cho J.C."/>
            <person name="Vergin K.L."/>
            <person name="Giovannoni S.J."/>
        </authorList>
    </citation>
    <scope>NUCLEOTIDE SEQUENCE [LARGE SCALE GENOMIC DNA]</scope>
    <source>
        <strain evidence="3">ATCC BAA-863 / DSM 15984 / KCTC 12145 / HTCC2597</strain>
    </source>
</reference>
<dbReference type="Pfam" id="PF01841">
    <property type="entry name" value="Transglut_core"/>
    <property type="match status" value="1"/>
</dbReference>
<dbReference type="SUPFAM" id="SSF54001">
    <property type="entry name" value="Cysteine proteinases"/>
    <property type="match status" value="1"/>
</dbReference>
<dbReference type="Proteomes" id="UP000004318">
    <property type="component" value="Unassembled WGS sequence"/>
</dbReference>
<evidence type="ECO:0000313" key="3">
    <source>
        <dbReference type="Proteomes" id="UP000004318"/>
    </source>
</evidence>
<gene>
    <name evidence="2" type="ORF">OB2597_05255</name>
</gene>
<dbReference type="Gene3D" id="3.10.620.30">
    <property type="match status" value="1"/>
</dbReference>
<keyword evidence="3" id="KW-1185">Reference proteome</keyword>
<name>A3TSN6_PSEBH</name>
<dbReference type="eggNOG" id="COG1305">
    <property type="taxonomic scope" value="Bacteria"/>
</dbReference>
<dbReference type="EMBL" id="AAMO01000001">
    <property type="protein sequence ID" value="EAQ04663.1"/>
    <property type="molecule type" value="Genomic_DNA"/>
</dbReference>
<dbReference type="InterPro" id="IPR002931">
    <property type="entry name" value="Transglutaminase-like"/>
</dbReference>
<dbReference type="HOGENOM" id="CLU_1179265_0_0_5"/>
<proteinExistence type="predicted"/>